<evidence type="ECO:0000313" key="5">
    <source>
        <dbReference type="EMBL" id="SLN10179.1"/>
    </source>
</evidence>
<accession>A0A1Y5R6A2</accession>
<dbReference type="Gene3D" id="3.40.50.150">
    <property type="entry name" value="Vaccinia Virus protein VP39"/>
    <property type="match status" value="1"/>
</dbReference>
<dbReference type="PANTHER" id="PTHR13090:SF1">
    <property type="entry name" value="ARGININE-HYDROXYLASE NDUFAF5, MITOCHONDRIAL"/>
    <property type="match status" value="1"/>
</dbReference>
<dbReference type="InterPro" id="IPR029063">
    <property type="entry name" value="SAM-dependent_MTases_sf"/>
</dbReference>
<organism evidence="5 6">
    <name type="scientific">Oceanibacterium hippocampi</name>
    <dbReference type="NCBI Taxonomy" id="745714"/>
    <lineage>
        <taxon>Bacteria</taxon>
        <taxon>Pseudomonadati</taxon>
        <taxon>Pseudomonadota</taxon>
        <taxon>Alphaproteobacteria</taxon>
        <taxon>Sneathiellales</taxon>
        <taxon>Sneathiellaceae</taxon>
        <taxon>Oceanibacterium</taxon>
    </lineage>
</organism>
<dbReference type="SUPFAM" id="SSF53335">
    <property type="entry name" value="S-adenosyl-L-methionine-dependent methyltransferases"/>
    <property type="match status" value="1"/>
</dbReference>
<dbReference type="InterPro" id="IPR050602">
    <property type="entry name" value="Malonyl-ACP_OMT"/>
</dbReference>
<dbReference type="AlphaFoldDB" id="A0A1Y5R6A2"/>
<keyword evidence="2 5" id="KW-0808">Transferase</keyword>
<evidence type="ECO:0000259" key="4">
    <source>
        <dbReference type="Pfam" id="PF08241"/>
    </source>
</evidence>
<dbReference type="CDD" id="cd02440">
    <property type="entry name" value="AdoMet_MTases"/>
    <property type="match status" value="1"/>
</dbReference>
<feature type="region of interest" description="Disordered" evidence="3">
    <location>
        <begin position="270"/>
        <end position="313"/>
    </location>
</feature>
<dbReference type="PANTHER" id="PTHR13090">
    <property type="entry name" value="ARGININE-HYDROXYLASE NDUFAF5, MITOCHONDRIAL"/>
    <property type="match status" value="1"/>
</dbReference>
<feature type="domain" description="Methyltransferase type 11" evidence="4">
    <location>
        <begin position="54"/>
        <end position="141"/>
    </location>
</feature>
<feature type="compositionally biased region" description="Polar residues" evidence="3">
    <location>
        <begin position="304"/>
        <end position="313"/>
    </location>
</feature>
<reference evidence="5 6" key="1">
    <citation type="submission" date="2017-03" db="EMBL/GenBank/DDBJ databases">
        <authorList>
            <person name="Afonso C.L."/>
            <person name="Miller P.J."/>
            <person name="Scott M.A."/>
            <person name="Spackman E."/>
            <person name="Goraichik I."/>
            <person name="Dimitrov K.M."/>
            <person name="Suarez D.L."/>
            <person name="Swayne D.E."/>
        </authorList>
    </citation>
    <scope>NUCLEOTIDE SEQUENCE [LARGE SCALE GENOMIC DNA]</scope>
    <source>
        <strain evidence="5 6">CECT 7691</strain>
    </source>
</reference>
<dbReference type="EC" id="2.1.1.197" evidence="5"/>
<dbReference type="GO" id="GO:0008757">
    <property type="term" value="F:S-adenosylmethionine-dependent methyltransferase activity"/>
    <property type="evidence" value="ECO:0007669"/>
    <property type="project" value="InterPro"/>
</dbReference>
<evidence type="ECO:0000256" key="2">
    <source>
        <dbReference type="ARBA" id="ARBA00022679"/>
    </source>
</evidence>
<evidence type="ECO:0000256" key="1">
    <source>
        <dbReference type="ARBA" id="ARBA00022603"/>
    </source>
</evidence>
<dbReference type="GO" id="GO:0102130">
    <property type="term" value="F:malonyl-CoA methyltransferase activity"/>
    <property type="evidence" value="ECO:0007669"/>
    <property type="project" value="UniProtKB-EC"/>
</dbReference>
<proteinExistence type="predicted"/>
<dbReference type="GO" id="GO:0032259">
    <property type="term" value="P:methylation"/>
    <property type="evidence" value="ECO:0007669"/>
    <property type="project" value="UniProtKB-KW"/>
</dbReference>
<dbReference type="Pfam" id="PF08241">
    <property type="entry name" value="Methyltransf_11"/>
    <property type="match status" value="1"/>
</dbReference>
<evidence type="ECO:0000256" key="3">
    <source>
        <dbReference type="SAM" id="MobiDB-lite"/>
    </source>
</evidence>
<protein>
    <submittedName>
        <fullName evidence="5">Malonyl-[acyl-carrier protein] O-methyltransferase</fullName>
        <ecNumber evidence="5">2.1.1.197</ecNumber>
    </submittedName>
</protein>
<dbReference type="Proteomes" id="UP000193200">
    <property type="component" value="Unassembled WGS sequence"/>
</dbReference>
<evidence type="ECO:0000313" key="6">
    <source>
        <dbReference type="Proteomes" id="UP000193200"/>
    </source>
</evidence>
<dbReference type="RefSeq" id="WP_085881403.1">
    <property type="nucleotide sequence ID" value="NZ_FWFR01000001.1"/>
</dbReference>
<keyword evidence="1 5" id="KW-0489">Methyltransferase</keyword>
<dbReference type="OrthoDB" id="9793723at2"/>
<dbReference type="InParanoid" id="A0A1Y5R6A2"/>
<sequence>MNEHDILLFDRRAVRWHRDRAAAVIDAHDFLIREIGDRMLERVFDVKRGFGLALDLNAGPGLMGRALAGAGRIKGLVSADLSAAMVARASGIGIVADEEALPFRAASFDLVTSVLGLHWVNDLPGSLVQIRRALVPDGLFLAALFGGETLRELRHALLLAETEITGGASPRVSPAAALRDVGALLQRAGFALPVTDVDTITVRYPDPFALMRDLRGMGEANATCGRPRGATRRAVFARAAEIYAEEFADAEGRVPATFQVLFLTGWAPHESQQKPLRPGSANARLADALGTDERSAGEVAGTPAKSTPSRENP</sequence>
<dbReference type="InterPro" id="IPR013216">
    <property type="entry name" value="Methyltransf_11"/>
</dbReference>
<keyword evidence="6" id="KW-1185">Reference proteome</keyword>
<gene>
    <name evidence="5" type="primary">bioC</name>
    <name evidence="5" type="ORF">OCH7691_00017</name>
</gene>
<dbReference type="EMBL" id="FWFR01000001">
    <property type="protein sequence ID" value="SLN10179.1"/>
    <property type="molecule type" value="Genomic_DNA"/>
</dbReference>
<name>A0A1Y5R6A2_9PROT</name>